<dbReference type="EMBL" id="CP000859">
    <property type="protein sequence ID" value="ABW66621.1"/>
    <property type="molecule type" value="Genomic_DNA"/>
</dbReference>
<evidence type="ECO:0000259" key="9">
    <source>
        <dbReference type="PROSITE" id="PS51012"/>
    </source>
</evidence>
<dbReference type="AlphaFoldDB" id="A8ZVR2"/>
<keyword evidence="7 8" id="KW-0472">Membrane</keyword>
<keyword evidence="6 8" id="KW-1133">Transmembrane helix</keyword>
<evidence type="ECO:0000256" key="2">
    <source>
        <dbReference type="ARBA" id="ARBA00007783"/>
    </source>
</evidence>
<name>A8ZVR2_DESOH</name>
<dbReference type="PROSITE" id="PS51012">
    <property type="entry name" value="ABC_TM2"/>
    <property type="match status" value="1"/>
</dbReference>
<dbReference type="KEGG" id="dol:Dole_0811"/>
<dbReference type="PANTHER" id="PTHR30294">
    <property type="entry name" value="MEMBRANE COMPONENT OF ABC TRANSPORTER YHHJ-RELATED"/>
    <property type="match status" value="1"/>
</dbReference>
<keyword evidence="11" id="KW-1185">Reference proteome</keyword>
<evidence type="ECO:0000313" key="11">
    <source>
        <dbReference type="Proteomes" id="UP000008561"/>
    </source>
</evidence>
<evidence type="ECO:0000256" key="5">
    <source>
        <dbReference type="ARBA" id="ARBA00022692"/>
    </source>
</evidence>
<accession>A8ZVR2</accession>
<evidence type="ECO:0000256" key="3">
    <source>
        <dbReference type="ARBA" id="ARBA00022448"/>
    </source>
</evidence>
<feature type="transmembrane region" description="Helical" evidence="8">
    <location>
        <begin position="234"/>
        <end position="255"/>
    </location>
</feature>
<dbReference type="RefSeq" id="WP_012174239.1">
    <property type="nucleotide sequence ID" value="NC_009943.1"/>
</dbReference>
<protein>
    <submittedName>
        <fullName evidence="10">ABC-2 type transporter</fullName>
    </submittedName>
</protein>
<feature type="transmembrane region" description="Helical" evidence="8">
    <location>
        <begin position="294"/>
        <end position="313"/>
    </location>
</feature>
<proteinExistence type="inferred from homology"/>
<dbReference type="STRING" id="96561.Dole_0811"/>
<gene>
    <name evidence="10" type="ordered locus">Dole_0811</name>
</gene>
<dbReference type="InterPro" id="IPR051449">
    <property type="entry name" value="ABC-2_transporter_component"/>
</dbReference>
<comment type="similarity">
    <text evidence="2">Belongs to the ABC-2 integral membrane protein family.</text>
</comment>
<evidence type="ECO:0000256" key="6">
    <source>
        <dbReference type="ARBA" id="ARBA00022989"/>
    </source>
</evidence>
<dbReference type="InterPro" id="IPR047817">
    <property type="entry name" value="ABC2_TM_bact-type"/>
</dbReference>
<keyword evidence="3" id="KW-0813">Transport</keyword>
<evidence type="ECO:0000256" key="8">
    <source>
        <dbReference type="SAM" id="Phobius"/>
    </source>
</evidence>
<feature type="transmembrane region" description="Helical" evidence="8">
    <location>
        <begin position="261"/>
        <end position="282"/>
    </location>
</feature>
<reference evidence="10 11" key="1">
    <citation type="submission" date="2007-10" db="EMBL/GenBank/DDBJ databases">
        <title>Complete sequence of Desulfococcus oleovorans Hxd3.</title>
        <authorList>
            <consortium name="US DOE Joint Genome Institute"/>
            <person name="Copeland A."/>
            <person name="Lucas S."/>
            <person name="Lapidus A."/>
            <person name="Barry K."/>
            <person name="Glavina del Rio T."/>
            <person name="Dalin E."/>
            <person name="Tice H."/>
            <person name="Pitluck S."/>
            <person name="Kiss H."/>
            <person name="Brettin T."/>
            <person name="Bruce D."/>
            <person name="Detter J.C."/>
            <person name="Han C."/>
            <person name="Schmutz J."/>
            <person name="Larimer F."/>
            <person name="Land M."/>
            <person name="Hauser L."/>
            <person name="Kyrpides N."/>
            <person name="Kim E."/>
            <person name="Wawrik B."/>
            <person name="Richardson P."/>
        </authorList>
    </citation>
    <scope>NUCLEOTIDE SEQUENCE [LARGE SCALE GENOMIC DNA]</scope>
    <source>
        <strain evidence="11">DSM 6200 / JCM 39069 / Hxd3</strain>
    </source>
</reference>
<evidence type="ECO:0000313" key="10">
    <source>
        <dbReference type="EMBL" id="ABW66621.1"/>
    </source>
</evidence>
<dbReference type="PANTHER" id="PTHR30294:SF29">
    <property type="entry name" value="MULTIDRUG ABC TRANSPORTER PERMEASE YBHS-RELATED"/>
    <property type="match status" value="1"/>
</dbReference>
<feature type="transmembrane region" description="Helical" evidence="8">
    <location>
        <begin position="21"/>
        <end position="40"/>
    </location>
</feature>
<comment type="subcellular location">
    <subcellularLocation>
        <location evidence="1">Cell membrane</location>
        <topology evidence="1">Multi-pass membrane protein</topology>
    </subcellularLocation>
</comment>
<dbReference type="Pfam" id="PF12698">
    <property type="entry name" value="ABC2_membrane_3"/>
    <property type="match status" value="1"/>
</dbReference>
<evidence type="ECO:0000256" key="7">
    <source>
        <dbReference type="ARBA" id="ARBA00023136"/>
    </source>
</evidence>
<keyword evidence="5 8" id="KW-0812">Transmembrane</keyword>
<dbReference type="Proteomes" id="UP000008561">
    <property type="component" value="Chromosome"/>
</dbReference>
<organism evidence="10 11">
    <name type="scientific">Desulfosudis oleivorans (strain DSM 6200 / JCM 39069 / Hxd3)</name>
    <name type="common">Desulfococcus oleovorans</name>
    <dbReference type="NCBI Taxonomy" id="96561"/>
    <lineage>
        <taxon>Bacteria</taxon>
        <taxon>Pseudomonadati</taxon>
        <taxon>Thermodesulfobacteriota</taxon>
        <taxon>Desulfobacteria</taxon>
        <taxon>Desulfobacterales</taxon>
        <taxon>Desulfosudaceae</taxon>
        <taxon>Desulfosudis</taxon>
    </lineage>
</organism>
<evidence type="ECO:0000256" key="1">
    <source>
        <dbReference type="ARBA" id="ARBA00004651"/>
    </source>
</evidence>
<dbReference type="eggNOG" id="COG0842">
    <property type="taxonomic scope" value="Bacteria"/>
</dbReference>
<dbReference type="HOGENOM" id="CLU_039483_8_3_7"/>
<dbReference type="OrthoDB" id="9808686at2"/>
<dbReference type="GO" id="GO:0140359">
    <property type="term" value="F:ABC-type transporter activity"/>
    <property type="evidence" value="ECO:0007669"/>
    <property type="project" value="InterPro"/>
</dbReference>
<feature type="transmembrane region" description="Helical" evidence="8">
    <location>
        <begin position="348"/>
        <end position="369"/>
    </location>
</feature>
<sequence length="377" mass="42245">MKKVFYLVRKELWQVFRDINMLRIIFIVPMVQLFVLGYAITTDIKNLDILICDYDNSALSRNLVERFSHTDYFDVAKSGCAPGHVEHHLFTGRADLALVIPDRFGRDLETGNRPEVQILVDGQNSNTAAVAAGYTNRILFAFMQDHAATPAMAGAFVAASRPRFISPEGRVWYNPELKSVYYMIPGIISILLTIVTMLLTSQAIVKEREIGTLEQLMVAPLSPWQIIAGKTIPFAVLGFIEMGVAMTFGVLWFSVPIVGSLPLLALMAAVFILTTLSLGIFISTLVETQQQALFVSWFFLVSFILLSGFFYPIDNMPGWVQVITYLNPLRYFIEILRELFLKGAGLDVLWPELACLAAIATAVFTLAIVRFRNRSRA</sequence>
<dbReference type="Gene3D" id="3.40.1710.10">
    <property type="entry name" value="abc type-2 transporter like domain"/>
    <property type="match status" value="1"/>
</dbReference>
<feature type="transmembrane region" description="Helical" evidence="8">
    <location>
        <begin position="180"/>
        <end position="199"/>
    </location>
</feature>
<keyword evidence="4" id="KW-1003">Cell membrane</keyword>
<dbReference type="GO" id="GO:0005886">
    <property type="term" value="C:plasma membrane"/>
    <property type="evidence" value="ECO:0007669"/>
    <property type="project" value="UniProtKB-SubCell"/>
</dbReference>
<dbReference type="InterPro" id="IPR013525">
    <property type="entry name" value="ABC2_TM"/>
</dbReference>
<evidence type="ECO:0000256" key="4">
    <source>
        <dbReference type="ARBA" id="ARBA00022475"/>
    </source>
</evidence>
<feature type="domain" description="ABC transmembrane type-2" evidence="9">
    <location>
        <begin position="136"/>
        <end position="374"/>
    </location>
</feature>